<dbReference type="RefSeq" id="WP_085092506.1">
    <property type="nucleotide sequence ID" value="NZ_AP022603.1"/>
</dbReference>
<dbReference type="OrthoDB" id="4638524at2"/>
<gene>
    <name evidence="1" type="ORF">AWC04_01255</name>
</gene>
<dbReference type="Proteomes" id="UP000193484">
    <property type="component" value="Unassembled WGS sequence"/>
</dbReference>
<proteinExistence type="predicted"/>
<reference evidence="1 2" key="1">
    <citation type="submission" date="2016-01" db="EMBL/GenBank/DDBJ databases">
        <title>The new phylogeny of the genus Mycobacterium.</title>
        <authorList>
            <person name="Tarcisio F."/>
            <person name="Conor M."/>
            <person name="Antonella G."/>
            <person name="Elisabetta G."/>
            <person name="Giulia F.S."/>
            <person name="Sara T."/>
            <person name="Anna F."/>
            <person name="Clotilde B."/>
            <person name="Roberto B."/>
            <person name="Veronica D.S."/>
            <person name="Fabio R."/>
            <person name="Monica P."/>
            <person name="Olivier J."/>
            <person name="Enrico T."/>
            <person name="Nicola S."/>
        </authorList>
    </citation>
    <scope>NUCLEOTIDE SEQUENCE [LARGE SCALE GENOMIC DNA]</scope>
    <source>
        <strain evidence="1 2">DSM 44179</strain>
    </source>
</reference>
<organism evidence="1 2">
    <name type="scientific">Mycolicibacterium fallax</name>
    <name type="common">Mycobacterium fallax</name>
    <dbReference type="NCBI Taxonomy" id="1793"/>
    <lineage>
        <taxon>Bacteria</taxon>
        <taxon>Bacillati</taxon>
        <taxon>Actinomycetota</taxon>
        <taxon>Actinomycetes</taxon>
        <taxon>Mycobacteriales</taxon>
        <taxon>Mycobacteriaceae</taxon>
        <taxon>Mycolicibacterium</taxon>
    </lineage>
</organism>
<evidence type="ECO:0000313" key="2">
    <source>
        <dbReference type="Proteomes" id="UP000193484"/>
    </source>
</evidence>
<dbReference type="AlphaFoldDB" id="A0A1X1RMF5"/>
<name>A0A1X1RMF5_MYCFA</name>
<comment type="caution">
    <text evidence="1">The sequence shown here is derived from an EMBL/GenBank/DDBJ whole genome shotgun (WGS) entry which is preliminary data.</text>
</comment>
<evidence type="ECO:0000313" key="1">
    <source>
        <dbReference type="EMBL" id="ORV09711.1"/>
    </source>
</evidence>
<sequence>MKFTAHPLVTTGIALVGAGLMVGAPAASTLAAPYASAPRTVEADVTLASWEYVSWNNLNDPNKTSDQKLVEVGFKRVVEQLAQAPFIPFATAANIVTGDKAGLVDIGKNIIDTPLYVSDPVLVLADRNNLLGDETAQSLHNKAWADRQKPTEMLRDALGATEHDKNEAFGAAKLLALNPIADAPGKIKAALSDPGATLDGLGTAANAAFDKRVAKTEKSLSHAKDRINKVTSALKDDGPVAAVKQIGTNIKDRLDRVKKDIKNGQTTARNAP</sequence>
<protein>
    <submittedName>
        <fullName evidence="1">Uncharacterized protein</fullName>
    </submittedName>
</protein>
<dbReference type="EMBL" id="LQOJ01000006">
    <property type="protein sequence ID" value="ORV09711.1"/>
    <property type="molecule type" value="Genomic_DNA"/>
</dbReference>
<keyword evidence="2" id="KW-1185">Reference proteome</keyword>
<accession>A0A1X1RMF5</accession>